<evidence type="ECO:0000256" key="19">
    <source>
        <dbReference type="PIRSR" id="PIRSR601191-2"/>
    </source>
</evidence>
<keyword evidence="4" id="KW-0808">Transferase</keyword>
<comment type="catalytic activity">
    <reaction evidence="17">
        <text>ATP + H2O = ADP + phosphate + H(+)</text>
        <dbReference type="Rhea" id="RHEA:13065"/>
        <dbReference type="ChEBI" id="CHEBI:15377"/>
        <dbReference type="ChEBI" id="CHEBI:15378"/>
        <dbReference type="ChEBI" id="CHEBI:30616"/>
        <dbReference type="ChEBI" id="CHEBI:43474"/>
        <dbReference type="ChEBI" id="CHEBI:456216"/>
    </reaction>
</comment>
<dbReference type="GO" id="GO:0003677">
    <property type="term" value="F:DNA binding"/>
    <property type="evidence" value="ECO:0007669"/>
    <property type="project" value="UniProtKB-KW"/>
</dbReference>
<dbReference type="GO" id="GO:0003723">
    <property type="term" value="F:RNA binding"/>
    <property type="evidence" value="ECO:0007669"/>
    <property type="project" value="InterPro"/>
</dbReference>
<dbReference type="InterPro" id="IPR001191">
    <property type="entry name" value="Gemini_AL1_REP"/>
</dbReference>
<dbReference type="GO" id="GO:0046872">
    <property type="term" value="F:metal ion binding"/>
    <property type="evidence" value="ECO:0007669"/>
    <property type="project" value="UniProtKB-KW"/>
</dbReference>
<feature type="binding site" evidence="19">
    <location>
        <position position="102"/>
    </location>
    <ligand>
        <name>a divalent metal cation</name>
        <dbReference type="ChEBI" id="CHEBI:60240"/>
    </ligand>
</feature>
<evidence type="ECO:0000256" key="17">
    <source>
        <dbReference type="ARBA" id="ARBA00049360"/>
    </source>
</evidence>
<keyword evidence="5" id="KW-0548">Nucleotidyltransferase</keyword>
<dbReference type="GO" id="GO:0016779">
    <property type="term" value="F:nucleotidyltransferase activity"/>
    <property type="evidence" value="ECO:0007669"/>
    <property type="project" value="UniProtKB-KW"/>
</dbReference>
<keyword evidence="11" id="KW-0378">Hydrolase</keyword>
<feature type="active site" description="For DNA cleavage activity" evidence="18">
    <location>
        <position position="141"/>
    </location>
</feature>
<dbReference type="GO" id="GO:0004519">
    <property type="term" value="F:endonuclease activity"/>
    <property type="evidence" value="ECO:0007669"/>
    <property type="project" value="UniProtKB-KW"/>
</dbReference>
<evidence type="ECO:0000256" key="13">
    <source>
        <dbReference type="ARBA" id="ARBA00023125"/>
    </source>
</evidence>
<sequence>MDSPVDLTEEMPRHPGSDVENDELLCLEGPLSPEDETLEAPKEKPKSEKGFRMNGKNYTITFPQCAVKKELAVERIEQKFGSDLKGYLVCEEDHKDGTPHLHVYLAFHKAKNFKASDCFDFIAGQHGNYQVTKSVKAWVEYCTKGTNWVAKGVDVESIKKKKAQKNEVIAQSIMEGKSLVEINKEHAGYVMLNKRKLEEYQSWIQCEKAKKQKLEWVPPSLEGLTDANLQIAKWICSNIRQDRKFKAPQLYVWGPRNLGKTSLVEWLEKYLSVYHMPTTEEFYDQYSDDYDLVVIDEFKGQKTIQWLNQFLQGSAMPIRKKGSQGMKYKNLPVVILSNYRLSECYLKAANDGRLNTLECRLEIVEIDSFIDFYVEKPDLT</sequence>
<evidence type="ECO:0000256" key="4">
    <source>
        <dbReference type="ARBA" id="ARBA00022679"/>
    </source>
</evidence>
<evidence type="ECO:0000256" key="15">
    <source>
        <dbReference type="ARBA" id="ARBA00030754"/>
    </source>
</evidence>
<protein>
    <recommendedName>
        <fullName evidence="15">ATP-dependent helicase Rep</fullName>
    </recommendedName>
    <alternativeName>
        <fullName evidence="16">RepP</fullName>
    </alternativeName>
</protein>
<feature type="compositionally biased region" description="Basic and acidic residues" evidence="20">
    <location>
        <begin position="39"/>
        <end position="50"/>
    </location>
</feature>
<evidence type="ECO:0000256" key="8">
    <source>
        <dbReference type="ARBA" id="ARBA00022723"/>
    </source>
</evidence>
<evidence type="ECO:0000313" key="22">
    <source>
        <dbReference type="EMBL" id="AUM61781.1"/>
    </source>
</evidence>
<dbReference type="InterPro" id="IPR000605">
    <property type="entry name" value="Helicase_SF3_ssDNA/RNA_vir"/>
</dbReference>
<evidence type="ECO:0000256" key="14">
    <source>
        <dbReference type="ARBA" id="ARBA00023268"/>
    </source>
</evidence>
<dbReference type="GO" id="GO:0000166">
    <property type="term" value="F:nucleotide binding"/>
    <property type="evidence" value="ECO:0007669"/>
    <property type="project" value="UniProtKB-KW"/>
</dbReference>
<dbReference type="InterPro" id="IPR027417">
    <property type="entry name" value="P-loop_NTPase"/>
</dbReference>
<proteinExistence type="inferred from homology"/>
<dbReference type="Gene3D" id="3.40.50.300">
    <property type="entry name" value="P-loop containing nucleotide triphosphate hydrolases"/>
    <property type="match status" value="1"/>
</dbReference>
<evidence type="ECO:0000256" key="11">
    <source>
        <dbReference type="ARBA" id="ARBA00022801"/>
    </source>
</evidence>
<evidence type="ECO:0000259" key="21">
    <source>
        <dbReference type="PROSITE" id="PS52020"/>
    </source>
</evidence>
<dbReference type="PRINTS" id="PR00227">
    <property type="entry name" value="GEMCOATAL1"/>
</dbReference>
<reference evidence="22" key="1">
    <citation type="submission" date="2017-01" db="EMBL/GenBank/DDBJ databases">
        <title>High-throughput sequencing uncovers low homogeneity in the biogeography of single-stranded DNA viruses.</title>
        <authorList>
            <person name="Pearson V.M."/>
            <person name="Rokyta D.R."/>
        </authorList>
    </citation>
    <scope>NUCLEOTIDE SEQUENCE</scope>
</reference>
<evidence type="ECO:0000256" key="12">
    <source>
        <dbReference type="ARBA" id="ARBA00023124"/>
    </source>
</evidence>
<evidence type="ECO:0000256" key="16">
    <source>
        <dbReference type="ARBA" id="ARBA00032243"/>
    </source>
</evidence>
<dbReference type="SUPFAM" id="SSF52540">
    <property type="entry name" value="P-loop containing nucleoside triphosphate hydrolases"/>
    <property type="match status" value="1"/>
</dbReference>
<keyword evidence="9" id="KW-0547">Nucleotide-binding</keyword>
<evidence type="ECO:0000256" key="7">
    <source>
        <dbReference type="ARBA" id="ARBA00022722"/>
    </source>
</evidence>
<feature type="binding site" evidence="19">
    <location>
        <position position="100"/>
    </location>
    <ligand>
        <name>a divalent metal cation</name>
        <dbReference type="ChEBI" id="CHEBI:60240"/>
    </ligand>
</feature>
<keyword evidence="10" id="KW-0255">Endonuclease</keyword>
<dbReference type="GO" id="GO:0042025">
    <property type="term" value="C:host cell nucleus"/>
    <property type="evidence" value="ECO:0007669"/>
    <property type="project" value="UniProtKB-SubCell"/>
</dbReference>
<organism evidence="22">
    <name type="scientific">uncultured virus</name>
    <dbReference type="NCBI Taxonomy" id="340016"/>
    <lineage>
        <taxon>Viruses</taxon>
        <taxon>environmental samples</taxon>
    </lineage>
</organism>
<keyword evidence="12" id="KW-0190">Covalent protein-DNA linkage</keyword>
<dbReference type="GO" id="GO:0003724">
    <property type="term" value="F:RNA helicase activity"/>
    <property type="evidence" value="ECO:0007669"/>
    <property type="project" value="InterPro"/>
</dbReference>
<dbReference type="Pfam" id="PF00799">
    <property type="entry name" value="Gemini_AL1"/>
    <property type="match status" value="1"/>
</dbReference>
<keyword evidence="8 19" id="KW-0479">Metal-binding</keyword>
<dbReference type="SUPFAM" id="SSF55464">
    <property type="entry name" value="Origin of replication-binding domain, RBD-like"/>
    <property type="match status" value="1"/>
</dbReference>
<keyword evidence="6" id="KW-0235">DNA replication</keyword>
<dbReference type="Gene3D" id="3.40.1310.20">
    <property type="match status" value="1"/>
</dbReference>
<dbReference type="GO" id="GO:0016787">
    <property type="term" value="F:hydrolase activity"/>
    <property type="evidence" value="ECO:0007669"/>
    <property type="project" value="UniProtKB-KW"/>
</dbReference>
<dbReference type="GO" id="GO:0006260">
    <property type="term" value="P:DNA replication"/>
    <property type="evidence" value="ECO:0007669"/>
    <property type="project" value="UniProtKB-KW"/>
</dbReference>
<dbReference type="PRINTS" id="PR00228">
    <property type="entry name" value="GEMCOATCLVL1"/>
</dbReference>
<evidence type="ECO:0000256" key="10">
    <source>
        <dbReference type="ARBA" id="ARBA00022759"/>
    </source>
</evidence>
<evidence type="ECO:0000256" key="5">
    <source>
        <dbReference type="ARBA" id="ARBA00022695"/>
    </source>
</evidence>
<feature type="region of interest" description="Disordered" evidence="20">
    <location>
        <begin position="1"/>
        <end position="50"/>
    </location>
</feature>
<gene>
    <name evidence="22" type="primary">Rep</name>
</gene>
<comment type="cofactor">
    <cofactor evidence="1">
        <name>Mn(2+)</name>
        <dbReference type="ChEBI" id="CHEBI:29035"/>
    </cofactor>
</comment>
<evidence type="ECO:0000256" key="1">
    <source>
        <dbReference type="ARBA" id="ARBA00001936"/>
    </source>
</evidence>
<feature type="binding site" evidence="19">
    <location>
        <position position="92"/>
    </location>
    <ligand>
        <name>a divalent metal cation</name>
        <dbReference type="ChEBI" id="CHEBI:60240"/>
    </ligand>
</feature>
<comment type="subcellular location">
    <subcellularLocation>
        <location evidence="2">Host nucleus</location>
    </subcellularLocation>
</comment>
<dbReference type="PROSITE" id="PS52020">
    <property type="entry name" value="CRESS_DNA_REP"/>
    <property type="match status" value="1"/>
</dbReference>
<comment type="cofactor">
    <cofactor evidence="19">
        <name>Mg(2+)</name>
        <dbReference type="ChEBI" id="CHEBI:18420"/>
    </cofactor>
    <cofactor evidence="19">
        <name>Mn(2+)</name>
        <dbReference type="ChEBI" id="CHEBI:29035"/>
    </cofactor>
    <text evidence="19">Divalent metal cations, possibly Mg(2+) or Mn(2+).</text>
</comment>
<dbReference type="GO" id="GO:0005198">
    <property type="term" value="F:structural molecule activity"/>
    <property type="evidence" value="ECO:0007669"/>
    <property type="project" value="InterPro"/>
</dbReference>
<keyword evidence="7" id="KW-0540">Nuclease</keyword>
<comment type="similarity">
    <text evidence="3">Belongs to the nanoviruses/circoviruses replication-associated protein family.</text>
</comment>
<dbReference type="InterPro" id="IPR001301">
    <property type="entry name" value="Gemini_AL1_CLV"/>
</dbReference>
<evidence type="ECO:0000256" key="2">
    <source>
        <dbReference type="ARBA" id="ARBA00004147"/>
    </source>
</evidence>
<dbReference type="EMBL" id="KY487856">
    <property type="protein sequence ID" value="AUM61781.1"/>
    <property type="molecule type" value="Genomic_DNA"/>
</dbReference>
<dbReference type="Pfam" id="PF00910">
    <property type="entry name" value="RNA_helicase"/>
    <property type="match status" value="1"/>
</dbReference>
<evidence type="ECO:0000256" key="20">
    <source>
        <dbReference type="SAM" id="MobiDB-lite"/>
    </source>
</evidence>
<evidence type="ECO:0000256" key="18">
    <source>
        <dbReference type="PIRSR" id="PIRSR601191-1"/>
    </source>
</evidence>
<accession>A0A2K9LSW6</accession>
<dbReference type="InterPro" id="IPR049912">
    <property type="entry name" value="CRESS_DNA_REP"/>
</dbReference>
<name>A0A2K9LSW6_9VIRU</name>
<feature type="domain" description="CRESS-DNA virus Rep endonuclease" evidence="21">
    <location>
        <begin position="52"/>
        <end position="154"/>
    </location>
</feature>
<keyword evidence="14" id="KW-0511">Multifunctional enzyme</keyword>
<evidence type="ECO:0000256" key="3">
    <source>
        <dbReference type="ARBA" id="ARBA00008545"/>
    </source>
</evidence>
<evidence type="ECO:0000256" key="6">
    <source>
        <dbReference type="ARBA" id="ARBA00022705"/>
    </source>
</evidence>
<keyword evidence="13" id="KW-0238">DNA-binding</keyword>
<evidence type="ECO:0000256" key="9">
    <source>
        <dbReference type="ARBA" id="ARBA00022741"/>
    </source>
</evidence>